<dbReference type="AlphaFoldDB" id="A0A6C0JUE0"/>
<proteinExistence type="predicted"/>
<sequence>MTNLSWNETTGAFSIGNGENKKIYCVGYSQTETKIVKSLNVTLPNNVPWFLCQANNGTNLRIFSISREEYEKMTHRYTPWRETADRVWFMATFKNIEGHLRTWVSRKTFGQMFDECVGEQTIQMVLDMTKGYCISYFLRHKENDLYNEMKDEESYVIQNLIWDIEHQKFVTHLVPSPAPIRPPVLICYNEFATPTTSRTIALDLVNNQPVLLTVFDTVVEAADVLNPDACLASSFHSYKYITPHDENIRKFRCRAHNRFAALFAAEQILYNQKKTTMQSVENTTSTDEGKTSSPEKREAQTFSVVKSEIEQELEYARRELFTAQELEQYQLAVEAGKDELFNDLSHKVNGNFIVFPPRLYRECKIKDILEQATRKAFDKRHDFVRSKVWANLCKCTEVRTICAIEEFLSKYGRLTLT</sequence>
<dbReference type="EMBL" id="MN740696">
    <property type="protein sequence ID" value="QHU08320.1"/>
    <property type="molecule type" value="Genomic_DNA"/>
</dbReference>
<name>A0A6C0JUE0_9ZZZZ</name>
<feature type="region of interest" description="Disordered" evidence="1">
    <location>
        <begin position="276"/>
        <end position="298"/>
    </location>
</feature>
<feature type="compositionally biased region" description="Basic and acidic residues" evidence="1">
    <location>
        <begin position="287"/>
        <end position="298"/>
    </location>
</feature>
<evidence type="ECO:0000313" key="2">
    <source>
        <dbReference type="EMBL" id="QHU08320.1"/>
    </source>
</evidence>
<organism evidence="2">
    <name type="scientific">viral metagenome</name>
    <dbReference type="NCBI Taxonomy" id="1070528"/>
    <lineage>
        <taxon>unclassified sequences</taxon>
        <taxon>metagenomes</taxon>
        <taxon>organismal metagenomes</taxon>
    </lineage>
</organism>
<accession>A0A6C0JUE0</accession>
<reference evidence="2" key="1">
    <citation type="journal article" date="2020" name="Nature">
        <title>Giant virus diversity and host interactions through global metagenomics.</title>
        <authorList>
            <person name="Schulz F."/>
            <person name="Roux S."/>
            <person name="Paez-Espino D."/>
            <person name="Jungbluth S."/>
            <person name="Walsh D.A."/>
            <person name="Denef V.J."/>
            <person name="McMahon K.D."/>
            <person name="Konstantinidis K.T."/>
            <person name="Eloe-Fadrosh E.A."/>
            <person name="Kyrpides N.C."/>
            <person name="Woyke T."/>
        </authorList>
    </citation>
    <scope>NUCLEOTIDE SEQUENCE</scope>
    <source>
        <strain evidence="2">GVMAG-S-1062768-28</strain>
    </source>
</reference>
<evidence type="ECO:0000256" key="1">
    <source>
        <dbReference type="SAM" id="MobiDB-lite"/>
    </source>
</evidence>
<feature type="compositionally biased region" description="Polar residues" evidence="1">
    <location>
        <begin position="276"/>
        <end position="286"/>
    </location>
</feature>
<protein>
    <submittedName>
        <fullName evidence="2">Uncharacterized protein</fullName>
    </submittedName>
</protein>